<name>A0A3Q8CLS7_9LACO</name>
<evidence type="ECO:0000313" key="2">
    <source>
        <dbReference type="Proteomes" id="UP000314960"/>
    </source>
</evidence>
<proteinExistence type="predicted"/>
<reference evidence="1 2" key="1">
    <citation type="submission" date="2016-11" db="EMBL/GenBank/DDBJ databases">
        <title>Interaction between Lactobacillus species and yeast in water kefir.</title>
        <authorList>
            <person name="Behr J."/>
            <person name="Xu D."/>
            <person name="Vogel R.F."/>
        </authorList>
    </citation>
    <scope>NUCLEOTIDE SEQUENCE [LARGE SCALE GENOMIC DNA]</scope>
    <source>
        <strain evidence="1 2">TMW 1.1822</strain>
    </source>
</reference>
<evidence type="ECO:0000313" key="1">
    <source>
        <dbReference type="EMBL" id="AUJ29617.1"/>
    </source>
</evidence>
<dbReference type="RefSeq" id="WP_141053211.1">
    <property type="nucleotide sequence ID" value="NZ_CP018176.1"/>
</dbReference>
<organism evidence="1 2">
    <name type="scientific">Liquorilactobacillus hordei</name>
    <dbReference type="NCBI Taxonomy" id="468911"/>
    <lineage>
        <taxon>Bacteria</taxon>
        <taxon>Bacillati</taxon>
        <taxon>Bacillota</taxon>
        <taxon>Bacilli</taxon>
        <taxon>Lactobacillales</taxon>
        <taxon>Lactobacillaceae</taxon>
        <taxon>Liquorilactobacillus</taxon>
    </lineage>
</organism>
<protein>
    <submittedName>
        <fullName evidence="1">Uncharacterized protein</fullName>
    </submittedName>
</protein>
<dbReference type="AlphaFoldDB" id="A0A3Q8CLS7"/>
<dbReference type="EMBL" id="CP018176">
    <property type="protein sequence ID" value="AUJ29617.1"/>
    <property type="molecule type" value="Genomic_DNA"/>
</dbReference>
<dbReference type="KEGG" id="lhw:BSQ49_05025"/>
<accession>A0A3Q8CLS7</accession>
<sequence>MTYKLTAIDMKVIEFVKIKLQEGKFNISKWDLKEIPLKGQVYTFQNKDDSVEFSAFVNEDHITLGYDKLNTEGFITEAMAESVQEAIENTDLDRKKLRQRVRKVKTIFEI</sequence>
<dbReference type="Proteomes" id="UP000314960">
    <property type="component" value="Chromosome"/>
</dbReference>
<gene>
    <name evidence="1" type="ORF">BSQ49_05025</name>
</gene>